<dbReference type="Proteomes" id="UP001060215">
    <property type="component" value="Chromosome 3"/>
</dbReference>
<evidence type="ECO:0000313" key="1">
    <source>
        <dbReference type="EMBL" id="KAI8025590.1"/>
    </source>
</evidence>
<keyword evidence="2" id="KW-1185">Reference proteome</keyword>
<dbReference type="EMBL" id="CM045760">
    <property type="protein sequence ID" value="KAI8025590.1"/>
    <property type="molecule type" value="Genomic_DNA"/>
</dbReference>
<reference evidence="1 2" key="1">
    <citation type="journal article" date="2022" name="Plant J.">
        <title>Chromosome-level genome of Camellia lanceoleosa provides a valuable resource for understanding genome evolution and self-incompatibility.</title>
        <authorList>
            <person name="Gong W."/>
            <person name="Xiao S."/>
            <person name="Wang L."/>
            <person name="Liao Z."/>
            <person name="Chang Y."/>
            <person name="Mo W."/>
            <person name="Hu G."/>
            <person name="Li W."/>
            <person name="Zhao G."/>
            <person name="Zhu H."/>
            <person name="Hu X."/>
            <person name="Ji K."/>
            <person name="Xiang X."/>
            <person name="Song Q."/>
            <person name="Yuan D."/>
            <person name="Jin S."/>
            <person name="Zhang L."/>
        </authorList>
    </citation>
    <scope>NUCLEOTIDE SEQUENCE [LARGE SCALE GENOMIC DNA]</scope>
    <source>
        <strain evidence="1">SQ_2022a</strain>
    </source>
</reference>
<sequence length="185" mass="21199">CRHRTMDFVAACKNLKKDKPCTIKFCHKCLWNRYGEKTEDVAFFEDWNCPKCRGICNCSFCRSKDTNPLVCLCTELGQLVFFSVSEILHAKGPENFGIKKIVKGIDIVSKKEVKTSQIVGVVEEENKLETRVSKGNKEVRHCRKQTNAMKFENKDIDPDIPLPQGTELTTVAGMTYHRKLLCCFR</sequence>
<feature type="non-terminal residue" evidence="1">
    <location>
        <position position="1"/>
    </location>
</feature>
<gene>
    <name evidence="1" type="ORF">LOK49_LG02G01880</name>
</gene>
<accession>A0ACC0IL20</accession>
<keyword evidence="1" id="KW-0132">Cell division</keyword>
<keyword evidence="1" id="KW-0131">Cell cycle</keyword>
<comment type="caution">
    <text evidence="1">The sequence shown here is derived from an EMBL/GenBank/DDBJ whole genome shotgun (WGS) entry which is preliminary data.</text>
</comment>
<proteinExistence type="predicted"/>
<organism evidence="1 2">
    <name type="scientific">Camellia lanceoleosa</name>
    <dbReference type="NCBI Taxonomy" id="1840588"/>
    <lineage>
        <taxon>Eukaryota</taxon>
        <taxon>Viridiplantae</taxon>
        <taxon>Streptophyta</taxon>
        <taxon>Embryophyta</taxon>
        <taxon>Tracheophyta</taxon>
        <taxon>Spermatophyta</taxon>
        <taxon>Magnoliopsida</taxon>
        <taxon>eudicotyledons</taxon>
        <taxon>Gunneridae</taxon>
        <taxon>Pentapetalae</taxon>
        <taxon>asterids</taxon>
        <taxon>Ericales</taxon>
        <taxon>Theaceae</taxon>
        <taxon>Camellia</taxon>
    </lineage>
</organism>
<protein>
    <submittedName>
        <fullName evidence="1">Cell division cycle-associated protein 7</fullName>
    </submittedName>
</protein>
<evidence type="ECO:0000313" key="2">
    <source>
        <dbReference type="Proteomes" id="UP001060215"/>
    </source>
</evidence>
<name>A0ACC0IL20_9ERIC</name>